<name>A0A074WWU9_9PEZI</name>
<dbReference type="AlphaFoldDB" id="A0A074WWU9"/>
<feature type="region of interest" description="Disordered" evidence="1">
    <location>
        <begin position="22"/>
        <end position="87"/>
    </location>
</feature>
<gene>
    <name evidence="2" type="ORF">M436DRAFT_62636</name>
</gene>
<dbReference type="HOGENOM" id="CLU_1030500_0_0_1"/>
<dbReference type="RefSeq" id="XP_013428622.1">
    <property type="nucleotide sequence ID" value="XM_013573168.1"/>
</dbReference>
<feature type="compositionally biased region" description="Acidic residues" evidence="1">
    <location>
        <begin position="42"/>
        <end position="65"/>
    </location>
</feature>
<sequence>MATDMFSAVGLTRQRWYQLSRGIRDPPAAQNTSFDSSKEVNLGDDQEEDEDDEDDELDLEYDSIDDCASCTSEPDNTSPLPASTPLDQLFADIEAKERREKESKVKEPLSLAMRNDKRKKIAFADFDKWARARTGATNDDSQSNKRDDTTPTETRDPTTILKVYVYEIQHMACFEIWTRAANGRFRPALMEINYTCSKLSNPDREIMISMIDALIDTYNKSVHASRSGIITDTYPKTEKGSNNWWHEKYNHYNDCIARLEFIKVKVEELV</sequence>
<reference evidence="2 3" key="1">
    <citation type="journal article" date="2014" name="BMC Genomics">
        <title>Genome sequencing of four Aureobasidium pullulans varieties: biotechnological potential, stress tolerance, and description of new species.</title>
        <authorList>
            <person name="Gostin Ar C."/>
            <person name="Ohm R.A."/>
            <person name="Kogej T."/>
            <person name="Sonjak S."/>
            <person name="Turk M."/>
            <person name="Zajc J."/>
            <person name="Zalar P."/>
            <person name="Grube M."/>
            <person name="Sun H."/>
            <person name="Han J."/>
            <person name="Sharma A."/>
            <person name="Chiniquy J."/>
            <person name="Ngan C.Y."/>
            <person name="Lipzen A."/>
            <person name="Barry K."/>
            <person name="Grigoriev I.V."/>
            <person name="Gunde-Cimerman N."/>
        </authorList>
    </citation>
    <scope>NUCLEOTIDE SEQUENCE [LARGE SCALE GENOMIC DNA]</scope>
    <source>
        <strain evidence="2 3">CBS 147.97</strain>
    </source>
</reference>
<feature type="compositionally biased region" description="Basic and acidic residues" evidence="1">
    <location>
        <begin position="142"/>
        <end position="154"/>
    </location>
</feature>
<organism evidence="2 3">
    <name type="scientific">Aureobasidium namibiae CBS 147.97</name>
    <dbReference type="NCBI Taxonomy" id="1043004"/>
    <lineage>
        <taxon>Eukaryota</taxon>
        <taxon>Fungi</taxon>
        <taxon>Dikarya</taxon>
        <taxon>Ascomycota</taxon>
        <taxon>Pezizomycotina</taxon>
        <taxon>Dothideomycetes</taxon>
        <taxon>Dothideomycetidae</taxon>
        <taxon>Dothideales</taxon>
        <taxon>Saccotheciaceae</taxon>
        <taxon>Aureobasidium</taxon>
    </lineage>
</organism>
<feature type="compositionally biased region" description="Polar residues" evidence="1">
    <location>
        <begin position="69"/>
        <end position="81"/>
    </location>
</feature>
<evidence type="ECO:0000256" key="1">
    <source>
        <dbReference type="SAM" id="MobiDB-lite"/>
    </source>
</evidence>
<dbReference type="EMBL" id="KL584707">
    <property type="protein sequence ID" value="KEQ74227.1"/>
    <property type="molecule type" value="Genomic_DNA"/>
</dbReference>
<evidence type="ECO:0000313" key="3">
    <source>
        <dbReference type="Proteomes" id="UP000027730"/>
    </source>
</evidence>
<accession>A0A074WWU9</accession>
<evidence type="ECO:0000313" key="2">
    <source>
        <dbReference type="EMBL" id="KEQ74227.1"/>
    </source>
</evidence>
<dbReference type="Proteomes" id="UP000027730">
    <property type="component" value="Unassembled WGS sequence"/>
</dbReference>
<protein>
    <submittedName>
        <fullName evidence="2">Uncharacterized protein</fullName>
    </submittedName>
</protein>
<proteinExistence type="predicted"/>
<feature type="region of interest" description="Disordered" evidence="1">
    <location>
        <begin position="134"/>
        <end position="154"/>
    </location>
</feature>
<keyword evidence="3" id="KW-1185">Reference proteome</keyword>
<dbReference type="GeneID" id="25413405"/>